<dbReference type="InterPro" id="IPR012337">
    <property type="entry name" value="RNaseH-like_sf"/>
</dbReference>
<evidence type="ECO:0000256" key="1">
    <source>
        <dbReference type="ARBA" id="ARBA00022722"/>
    </source>
</evidence>
<dbReference type="GO" id="GO:0046872">
    <property type="term" value="F:metal ion binding"/>
    <property type="evidence" value="ECO:0007669"/>
    <property type="project" value="UniProtKB-KW"/>
</dbReference>
<name>A0A6L2L5D2_TANCI</name>
<evidence type="ECO:0000256" key="4">
    <source>
        <dbReference type="ARBA" id="ARBA00022801"/>
    </source>
</evidence>
<keyword evidence="1" id="KW-0540">Nuclease</keyword>
<evidence type="ECO:0000256" key="11">
    <source>
        <dbReference type="SAM" id="MobiDB-lite"/>
    </source>
</evidence>
<dbReference type="GO" id="GO:0015074">
    <property type="term" value="P:DNA integration"/>
    <property type="evidence" value="ECO:0007669"/>
    <property type="project" value="UniProtKB-KW"/>
</dbReference>
<dbReference type="GO" id="GO:0003676">
    <property type="term" value="F:nucleic acid binding"/>
    <property type="evidence" value="ECO:0007669"/>
    <property type="project" value="InterPro"/>
</dbReference>
<evidence type="ECO:0000256" key="7">
    <source>
        <dbReference type="ARBA" id="ARBA00022918"/>
    </source>
</evidence>
<dbReference type="GO" id="GO:0003887">
    <property type="term" value="F:DNA-directed DNA polymerase activity"/>
    <property type="evidence" value="ECO:0007669"/>
    <property type="project" value="UniProtKB-KW"/>
</dbReference>
<keyword evidence="4" id="KW-0378">Hydrolase</keyword>
<dbReference type="Pfam" id="PF00665">
    <property type="entry name" value="rve"/>
    <property type="match status" value="1"/>
</dbReference>
<feature type="region of interest" description="Disordered" evidence="11">
    <location>
        <begin position="335"/>
        <end position="356"/>
    </location>
</feature>
<dbReference type="InterPro" id="IPR013103">
    <property type="entry name" value="RVT_2"/>
</dbReference>
<reference evidence="13" key="1">
    <citation type="journal article" date="2019" name="Sci. Rep.">
        <title>Draft genome of Tanacetum cinerariifolium, the natural source of mosquito coil.</title>
        <authorList>
            <person name="Yamashiro T."/>
            <person name="Shiraishi A."/>
            <person name="Satake H."/>
            <person name="Nakayama K."/>
        </authorList>
    </citation>
    <scope>NUCLEOTIDE SEQUENCE</scope>
</reference>
<evidence type="ECO:0000256" key="2">
    <source>
        <dbReference type="ARBA" id="ARBA00022723"/>
    </source>
</evidence>
<comment type="caution">
    <text evidence="13">The sequence shown here is derived from an EMBL/GenBank/DDBJ whole genome shotgun (WGS) entry which is preliminary data.</text>
</comment>
<evidence type="ECO:0000256" key="3">
    <source>
        <dbReference type="ARBA" id="ARBA00022759"/>
    </source>
</evidence>
<keyword evidence="8" id="KW-0239">DNA-directed DNA polymerase</keyword>
<evidence type="ECO:0000259" key="12">
    <source>
        <dbReference type="PROSITE" id="PS50994"/>
    </source>
</evidence>
<dbReference type="PROSITE" id="PS50994">
    <property type="entry name" value="INTEGRASE"/>
    <property type="match status" value="1"/>
</dbReference>
<keyword evidence="7" id="KW-0695">RNA-directed DNA polymerase</keyword>
<accession>A0A6L2L5D2</accession>
<dbReference type="GO" id="GO:0016787">
    <property type="term" value="F:hydrolase activity"/>
    <property type="evidence" value="ECO:0007669"/>
    <property type="project" value="UniProtKB-KW"/>
</dbReference>
<organism evidence="13">
    <name type="scientific">Tanacetum cinerariifolium</name>
    <name type="common">Dalmatian daisy</name>
    <name type="synonym">Chrysanthemum cinerariifolium</name>
    <dbReference type="NCBI Taxonomy" id="118510"/>
    <lineage>
        <taxon>Eukaryota</taxon>
        <taxon>Viridiplantae</taxon>
        <taxon>Streptophyta</taxon>
        <taxon>Embryophyta</taxon>
        <taxon>Tracheophyta</taxon>
        <taxon>Spermatophyta</taxon>
        <taxon>Magnoliopsida</taxon>
        <taxon>eudicotyledons</taxon>
        <taxon>Gunneridae</taxon>
        <taxon>Pentapetalae</taxon>
        <taxon>asterids</taxon>
        <taxon>campanulids</taxon>
        <taxon>Asterales</taxon>
        <taxon>Asteraceae</taxon>
        <taxon>Asteroideae</taxon>
        <taxon>Anthemideae</taxon>
        <taxon>Anthemidinae</taxon>
        <taxon>Tanacetum</taxon>
    </lineage>
</organism>
<dbReference type="PANTHER" id="PTHR42648">
    <property type="entry name" value="TRANSPOSASE, PUTATIVE-RELATED"/>
    <property type="match status" value="1"/>
</dbReference>
<dbReference type="Pfam" id="PF07727">
    <property type="entry name" value="RVT_2"/>
    <property type="match status" value="1"/>
</dbReference>
<evidence type="ECO:0000256" key="6">
    <source>
        <dbReference type="ARBA" id="ARBA00022908"/>
    </source>
</evidence>
<dbReference type="GO" id="GO:0004519">
    <property type="term" value="F:endonuclease activity"/>
    <property type="evidence" value="ECO:0007669"/>
    <property type="project" value="UniProtKB-KW"/>
</dbReference>
<sequence length="493" mass="56116">MSWRSGYSAGGKIWPKNKQGRYNIQSYGVDYGETFLSVEYIRDIRILFGIAAFYDYEIWQMDVKTAFLNGHLSEDVYMVQPEGFVDPKYPNKQNPGEIHWTDIKVILKYLRNTKDMVLVYGVKPKAELKKSAKQSTIAMSSTEAKYIAAAEASIEAVWMRKFNDGLGDVVPSNKRPMEMLKSKKHTHKPKFDDSIQEKLYLLHIDMCGLMRIESINGKKYILVIVDDYSRFTWAKFLRSKDKTLKIVIKLLKKVQVRLNATVRNIRTDNGTKFMNQTLQAYYERQKLDLTYFHVFGVLCYPTNDGEDPGKLKPKADIGIFVGYAPAKKAYQINNRRTRSGLVQNPPSSTPYVPPTKNDWDTLFQPMSDEYFNPPSNVVSLVPAAVAPRHADPTGSPLSTSIDQDAPFNSTSSKIQETQSLVISKGVEEHIQLAPFDDDLFLDILTSEPSSQESSSIVKPVNPPFEHISKWTKNHLLENVIGNPSRHVSIRKQL</sequence>
<protein>
    <submittedName>
        <fullName evidence="13">Integrase, catalytic region, zinc finger, CCHC-type, peptidase aspartic, catalytic</fullName>
    </submittedName>
</protein>
<keyword evidence="9" id="KW-0233">DNA recombination</keyword>
<dbReference type="PANTHER" id="PTHR42648:SF11">
    <property type="entry name" value="TRANSPOSON TY4-P GAG-POL POLYPROTEIN"/>
    <property type="match status" value="1"/>
</dbReference>
<dbReference type="InterPro" id="IPR039537">
    <property type="entry name" value="Retrotran_Ty1/copia-like"/>
</dbReference>
<keyword evidence="5" id="KW-0460">Magnesium</keyword>
<gene>
    <name evidence="13" type="ORF">Tci_028367</name>
</gene>
<evidence type="ECO:0000256" key="8">
    <source>
        <dbReference type="ARBA" id="ARBA00022932"/>
    </source>
</evidence>
<feature type="compositionally biased region" description="Polar residues" evidence="11">
    <location>
        <begin position="395"/>
        <end position="409"/>
    </location>
</feature>
<keyword evidence="3" id="KW-0255">Endonuclease</keyword>
<feature type="region of interest" description="Disordered" evidence="11">
    <location>
        <begin position="388"/>
        <end position="409"/>
    </location>
</feature>
<dbReference type="GO" id="GO:0003964">
    <property type="term" value="F:RNA-directed DNA polymerase activity"/>
    <property type="evidence" value="ECO:0007669"/>
    <property type="project" value="UniProtKB-KW"/>
</dbReference>
<keyword evidence="6" id="KW-0229">DNA integration</keyword>
<dbReference type="Pfam" id="PF25597">
    <property type="entry name" value="SH3_retrovirus"/>
    <property type="match status" value="1"/>
</dbReference>
<dbReference type="EMBL" id="BKCJ010003654">
    <property type="protein sequence ID" value="GEU56389.1"/>
    <property type="molecule type" value="Genomic_DNA"/>
</dbReference>
<keyword evidence="2" id="KW-0479">Metal-binding</keyword>
<feature type="domain" description="Integrase catalytic" evidence="12">
    <location>
        <begin position="185"/>
        <end position="291"/>
    </location>
</feature>
<evidence type="ECO:0000256" key="5">
    <source>
        <dbReference type="ARBA" id="ARBA00022842"/>
    </source>
</evidence>
<evidence type="ECO:0000256" key="9">
    <source>
        <dbReference type="ARBA" id="ARBA00023172"/>
    </source>
</evidence>
<proteinExistence type="predicted"/>
<dbReference type="AlphaFoldDB" id="A0A6L2L5D2"/>
<dbReference type="InterPro" id="IPR057670">
    <property type="entry name" value="SH3_retrovirus"/>
</dbReference>
<evidence type="ECO:0000313" key="13">
    <source>
        <dbReference type="EMBL" id="GEU56389.1"/>
    </source>
</evidence>
<keyword evidence="8" id="KW-0548">Nucleotidyltransferase</keyword>
<dbReference type="Gene3D" id="3.30.420.10">
    <property type="entry name" value="Ribonuclease H-like superfamily/Ribonuclease H"/>
    <property type="match status" value="1"/>
</dbReference>
<keyword evidence="8" id="KW-0808">Transferase</keyword>
<dbReference type="InterPro" id="IPR036397">
    <property type="entry name" value="RNaseH_sf"/>
</dbReference>
<keyword evidence="10" id="KW-0511">Multifunctional enzyme</keyword>
<dbReference type="InterPro" id="IPR001584">
    <property type="entry name" value="Integrase_cat-core"/>
</dbReference>
<evidence type="ECO:0000256" key="10">
    <source>
        <dbReference type="ARBA" id="ARBA00023268"/>
    </source>
</evidence>
<dbReference type="GO" id="GO:0006310">
    <property type="term" value="P:DNA recombination"/>
    <property type="evidence" value="ECO:0007669"/>
    <property type="project" value="UniProtKB-KW"/>
</dbReference>
<dbReference type="SUPFAM" id="SSF53098">
    <property type="entry name" value="Ribonuclease H-like"/>
    <property type="match status" value="1"/>
</dbReference>